<dbReference type="EnsemblPlants" id="AUR62013381-RA">
    <property type="protein sequence ID" value="AUR62013381-RA:cds"/>
    <property type="gene ID" value="AUR62013381"/>
</dbReference>
<dbReference type="GO" id="GO:0004821">
    <property type="term" value="F:histidine-tRNA ligase activity"/>
    <property type="evidence" value="ECO:0007669"/>
    <property type="project" value="UniProtKB-EC"/>
</dbReference>
<dbReference type="SUPFAM" id="SSF52954">
    <property type="entry name" value="Class II aaRS ABD-related"/>
    <property type="match status" value="1"/>
</dbReference>
<keyword evidence="5" id="KW-0547">Nucleotide-binding</keyword>
<comment type="similarity">
    <text evidence="1">Belongs to the class-II aminoacyl-tRNA synthetase family.</text>
</comment>
<dbReference type="GO" id="GO:0005739">
    <property type="term" value="C:mitochondrion"/>
    <property type="evidence" value="ECO:0007669"/>
    <property type="project" value="TreeGrafter"/>
</dbReference>
<dbReference type="PANTHER" id="PTHR11476:SF7">
    <property type="entry name" value="HISTIDINE--TRNA LIGASE"/>
    <property type="match status" value="1"/>
</dbReference>
<evidence type="ECO:0000256" key="9">
    <source>
        <dbReference type="ARBA" id="ARBA00030619"/>
    </source>
</evidence>
<dbReference type="InterPro" id="IPR041715">
    <property type="entry name" value="HisRS-like_core"/>
</dbReference>
<dbReference type="Gramene" id="AUR62013381-RA">
    <property type="protein sequence ID" value="AUR62013381-RA:cds"/>
    <property type="gene ID" value="AUR62013381"/>
</dbReference>
<dbReference type="AlphaFoldDB" id="A0A803LHD4"/>
<dbReference type="GO" id="GO:0006427">
    <property type="term" value="P:histidyl-tRNA aminoacylation"/>
    <property type="evidence" value="ECO:0007669"/>
    <property type="project" value="InterPro"/>
</dbReference>
<evidence type="ECO:0000256" key="4">
    <source>
        <dbReference type="ARBA" id="ARBA00022598"/>
    </source>
</evidence>
<evidence type="ECO:0000256" key="6">
    <source>
        <dbReference type="ARBA" id="ARBA00022840"/>
    </source>
</evidence>
<keyword evidence="7" id="KW-0648">Protein biosynthesis</keyword>
<dbReference type="GO" id="GO:0032543">
    <property type="term" value="P:mitochondrial translation"/>
    <property type="evidence" value="ECO:0007669"/>
    <property type="project" value="TreeGrafter"/>
</dbReference>
<dbReference type="PROSITE" id="PS50862">
    <property type="entry name" value="AA_TRNA_LIGASE_II"/>
    <property type="match status" value="1"/>
</dbReference>
<dbReference type="GO" id="GO:0005829">
    <property type="term" value="C:cytosol"/>
    <property type="evidence" value="ECO:0007669"/>
    <property type="project" value="TreeGrafter"/>
</dbReference>
<keyword evidence="8" id="KW-0030">Aminoacyl-tRNA synthetase</keyword>
<dbReference type="CDD" id="cd00773">
    <property type="entry name" value="HisRS-like_core"/>
    <property type="match status" value="1"/>
</dbReference>
<evidence type="ECO:0000313" key="12">
    <source>
        <dbReference type="EnsemblPlants" id="AUR62013381-RA:cds"/>
    </source>
</evidence>
<dbReference type="Gene3D" id="3.40.50.800">
    <property type="entry name" value="Anticodon-binding domain"/>
    <property type="match status" value="1"/>
</dbReference>
<evidence type="ECO:0000256" key="1">
    <source>
        <dbReference type="ARBA" id="ARBA00008226"/>
    </source>
</evidence>
<evidence type="ECO:0000256" key="8">
    <source>
        <dbReference type="ARBA" id="ARBA00023146"/>
    </source>
</evidence>
<keyword evidence="13" id="KW-1185">Reference proteome</keyword>
<reference evidence="12" key="1">
    <citation type="journal article" date="2017" name="Nature">
        <title>The genome of Chenopodium quinoa.</title>
        <authorList>
            <person name="Jarvis D.E."/>
            <person name="Ho Y.S."/>
            <person name="Lightfoot D.J."/>
            <person name="Schmoeckel S.M."/>
            <person name="Li B."/>
            <person name="Borm T.J.A."/>
            <person name="Ohyanagi H."/>
            <person name="Mineta K."/>
            <person name="Michell C.T."/>
            <person name="Saber N."/>
            <person name="Kharbatia N.M."/>
            <person name="Rupper R.R."/>
            <person name="Sharp A.R."/>
            <person name="Dally N."/>
            <person name="Boughton B.A."/>
            <person name="Woo Y.H."/>
            <person name="Gao G."/>
            <person name="Schijlen E.G.W.M."/>
            <person name="Guo X."/>
            <person name="Momin A.A."/>
            <person name="Negrao S."/>
            <person name="Al-Babili S."/>
            <person name="Gehring C."/>
            <person name="Roessner U."/>
            <person name="Jung C."/>
            <person name="Murphy K."/>
            <person name="Arold S.T."/>
            <person name="Gojobori T."/>
            <person name="van der Linden C.G."/>
            <person name="van Loo E.N."/>
            <person name="Jellen E.N."/>
            <person name="Maughan P.J."/>
            <person name="Tester M."/>
        </authorList>
    </citation>
    <scope>NUCLEOTIDE SEQUENCE [LARGE SCALE GENOMIC DNA]</scope>
    <source>
        <strain evidence="12">cv. PI 614886</strain>
    </source>
</reference>
<dbReference type="FunFam" id="3.30.930.10:FF:000061">
    <property type="entry name" value="Histidine--tRNA ligase, cytoplasmic"/>
    <property type="match status" value="1"/>
</dbReference>
<dbReference type="InterPro" id="IPR045864">
    <property type="entry name" value="aa-tRNA-synth_II/BPL/LPL"/>
</dbReference>
<dbReference type="NCBIfam" id="TIGR00442">
    <property type="entry name" value="hisS"/>
    <property type="match status" value="1"/>
</dbReference>
<evidence type="ECO:0000259" key="11">
    <source>
        <dbReference type="PROSITE" id="PS50862"/>
    </source>
</evidence>
<evidence type="ECO:0000313" key="13">
    <source>
        <dbReference type="Proteomes" id="UP000596660"/>
    </source>
</evidence>
<dbReference type="InterPro" id="IPR006195">
    <property type="entry name" value="aa-tRNA-synth_II"/>
</dbReference>
<dbReference type="HAMAP" id="MF_00127">
    <property type="entry name" value="His_tRNA_synth"/>
    <property type="match status" value="1"/>
</dbReference>
<organism evidence="12 13">
    <name type="scientific">Chenopodium quinoa</name>
    <name type="common">Quinoa</name>
    <dbReference type="NCBI Taxonomy" id="63459"/>
    <lineage>
        <taxon>Eukaryota</taxon>
        <taxon>Viridiplantae</taxon>
        <taxon>Streptophyta</taxon>
        <taxon>Embryophyta</taxon>
        <taxon>Tracheophyta</taxon>
        <taxon>Spermatophyta</taxon>
        <taxon>Magnoliopsida</taxon>
        <taxon>eudicotyledons</taxon>
        <taxon>Gunneridae</taxon>
        <taxon>Pentapetalae</taxon>
        <taxon>Caryophyllales</taxon>
        <taxon>Chenopodiaceae</taxon>
        <taxon>Chenopodioideae</taxon>
        <taxon>Atripliceae</taxon>
        <taxon>Chenopodium</taxon>
    </lineage>
</organism>
<dbReference type="OMA" id="FELWDEI"/>
<dbReference type="EC" id="6.1.1.21" evidence="2"/>
<dbReference type="PANTHER" id="PTHR11476">
    <property type="entry name" value="HISTIDYL-TRNA SYNTHETASE"/>
    <property type="match status" value="1"/>
</dbReference>
<keyword evidence="4" id="KW-0436">Ligase</keyword>
<reference evidence="12" key="2">
    <citation type="submission" date="2021-03" db="UniProtKB">
        <authorList>
            <consortium name="EnsemblPlants"/>
        </authorList>
    </citation>
    <scope>IDENTIFICATION</scope>
</reference>
<evidence type="ECO:0000256" key="7">
    <source>
        <dbReference type="ARBA" id="ARBA00022917"/>
    </source>
</evidence>
<keyword evidence="6" id="KW-0067">ATP-binding</keyword>
<evidence type="ECO:0000256" key="10">
    <source>
        <dbReference type="ARBA" id="ARBA00047639"/>
    </source>
</evidence>
<dbReference type="Gene3D" id="3.30.930.10">
    <property type="entry name" value="Bira Bifunctional Protein, Domain 2"/>
    <property type="match status" value="1"/>
</dbReference>
<protein>
    <recommendedName>
        <fullName evidence="3">Histidine--tRNA ligase, cytoplasmic</fullName>
        <ecNumber evidence="2">6.1.1.21</ecNumber>
    </recommendedName>
    <alternativeName>
        <fullName evidence="9">Histidyl-tRNA synthetase</fullName>
    </alternativeName>
</protein>
<sequence length="1135" mass="125554">MAAITLGGKASSLSSSSVFLISNKLSQVRIDSSIFERLSSSSSKNNTASPSIKYQIEFPKFLTFEEIRASATVLLSKLLLSSSLIRIEIPNLICKTLNSESNSLIFESIDVTEEEKCVLDACLSVSVIDGICALLDYGASCLSPVSEMVVALSCEASKANVSAFNLVDSGDGKCVKDEASVASDLKVMLNGSKLTGKVEIGAVSSILKVYGSLRASARAVHSIARAELNSVAKGNVGGTGEAWESVLMSLESVLRNLGESSLSRVDLSVSSIVSDGLQSSLKSLIDEKCPTKQNLRDAYMIASKAACEKDYEKLVHNVNELFGLVMTAVSWEMITAIASLEGSDLLYKNEVAAVNGEDAKVDKKKDKKKKVFGKGTLVVLELVRDRLQNVIEDGADVQANLQKLADNLCSLLDPKVPAFGDFIEKIKEIVESNESRRLPKIPKGTRDFAKEQMTVREKAFSIITDVFKRHGAMALDTPVFELRETLMGKYGEDSKLIYDLADQGGELCSLRYDLTVPFARHVAMNSLTSFKRYQIAKVYRRDNPSKGRYREFYQCDFDIAGQFEKMGPDFEVVKILTELLDELNIGEYEVKLNHRKLLDGMLDICGVPPEKFRTICSSIDKMDKQSFEQVKKEMVEEKGLLEETADMIGNFVKEKGSPLELLLKLKQEGSDFLKHEGAALALDELELLFKLLEKSKCVDKIVFDLSLARGLDYYTGVIFEAVFKGTTQVGSIAAGGRYDNLIGMFGSKQVPSVGGSLGIERVFAIMEQNQKDQNQVVRANETQVLVGVVSRPGKSVEDDLILAVELVNELWLAKIKAEYVTVKKVFKIFERAESSGIPFAVMVGVRDLKEGIVKLRDVKAKTEEEIPVDKMVEIDFIMGSKRDRNPCNYVSDLDTDDGGNSQYRLKKKQVVPAIFKDNCMTVGGKVKAQRLVLKEHERRSSRMLDVAYGEQHPDMARDSNGPVDIAKVVEEFGSRRTTTLKKWRTARKDRKPFVRNDINGTMKFSANPWRLSGVKVSDSLRPLKKEVGGSPNLCFTAPDAYNAISVEKTAKLGGGDSNQLIKFFAKRQIDEADFYYDFEQDENGALVCNKKTAIVENIPSDDSVSNDFEQEYGYSSMQSNVTVDPDIFSIVKVKY</sequence>
<proteinExistence type="inferred from homology"/>
<dbReference type="InterPro" id="IPR004154">
    <property type="entry name" value="Anticodon-bd"/>
</dbReference>
<dbReference type="Pfam" id="PF13393">
    <property type="entry name" value="tRNA-synt_His"/>
    <property type="match status" value="1"/>
</dbReference>
<dbReference type="Proteomes" id="UP000596660">
    <property type="component" value="Unplaced"/>
</dbReference>
<name>A0A803LHD4_CHEQI</name>
<dbReference type="FunFam" id="3.40.50.800:FF:000012">
    <property type="entry name" value="Histidine--tRNA ligase, cytoplasmic"/>
    <property type="match status" value="1"/>
</dbReference>
<comment type="catalytic activity">
    <reaction evidence="10">
        <text>tRNA(His) + L-histidine + ATP = L-histidyl-tRNA(His) + AMP + diphosphate + H(+)</text>
        <dbReference type="Rhea" id="RHEA:17313"/>
        <dbReference type="Rhea" id="RHEA-COMP:9665"/>
        <dbReference type="Rhea" id="RHEA-COMP:9689"/>
        <dbReference type="ChEBI" id="CHEBI:15378"/>
        <dbReference type="ChEBI" id="CHEBI:30616"/>
        <dbReference type="ChEBI" id="CHEBI:33019"/>
        <dbReference type="ChEBI" id="CHEBI:57595"/>
        <dbReference type="ChEBI" id="CHEBI:78442"/>
        <dbReference type="ChEBI" id="CHEBI:78527"/>
        <dbReference type="ChEBI" id="CHEBI:456215"/>
        <dbReference type="EC" id="6.1.1.21"/>
    </reaction>
</comment>
<evidence type="ECO:0000256" key="3">
    <source>
        <dbReference type="ARBA" id="ARBA00015302"/>
    </source>
</evidence>
<evidence type="ECO:0000256" key="5">
    <source>
        <dbReference type="ARBA" id="ARBA00022741"/>
    </source>
</evidence>
<accession>A0A803LHD4</accession>
<dbReference type="Pfam" id="PF03129">
    <property type="entry name" value="HGTP_anticodon"/>
    <property type="match status" value="1"/>
</dbReference>
<dbReference type="InterPro" id="IPR036621">
    <property type="entry name" value="Anticodon-bd_dom_sf"/>
</dbReference>
<dbReference type="SUPFAM" id="SSF55681">
    <property type="entry name" value="Class II aaRS and biotin synthetases"/>
    <property type="match status" value="1"/>
</dbReference>
<feature type="domain" description="Aminoacyl-transfer RNA synthetases class-II family profile" evidence="11">
    <location>
        <begin position="421"/>
        <end position="792"/>
    </location>
</feature>
<dbReference type="GO" id="GO:0005524">
    <property type="term" value="F:ATP binding"/>
    <property type="evidence" value="ECO:0007669"/>
    <property type="project" value="UniProtKB-KW"/>
</dbReference>
<dbReference type="InterPro" id="IPR015807">
    <property type="entry name" value="His-tRNA-ligase"/>
</dbReference>
<dbReference type="GO" id="GO:0003723">
    <property type="term" value="F:RNA binding"/>
    <property type="evidence" value="ECO:0007669"/>
    <property type="project" value="TreeGrafter"/>
</dbReference>
<evidence type="ECO:0000256" key="2">
    <source>
        <dbReference type="ARBA" id="ARBA00012815"/>
    </source>
</evidence>